<dbReference type="EMBL" id="DYVR01000005">
    <property type="protein sequence ID" value="HJF84073.1"/>
    <property type="molecule type" value="Genomic_DNA"/>
</dbReference>
<reference evidence="1" key="1">
    <citation type="journal article" date="2021" name="PeerJ">
        <title>Extensive microbial diversity within the chicken gut microbiome revealed by metagenomics and culture.</title>
        <authorList>
            <person name="Gilroy R."/>
            <person name="Ravi A."/>
            <person name="Getino M."/>
            <person name="Pursley I."/>
            <person name="Horton D.L."/>
            <person name="Alikhan N.F."/>
            <person name="Baker D."/>
            <person name="Gharbi K."/>
            <person name="Hall N."/>
            <person name="Watson M."/>
            <person name="Adriaenssens E.M."/>
            <person name="Foster-Nyarko E."/>
            <person name="Jarju S."/>
            <person name="Secka A."/>
            <person name="Antonio M."/>
            <person name="Oren A."/>
            <person name="Chaudhuri R.R."/>
            <person name="La Ragione R."/>
            <person name="Hildebrand F."/>
            <person name="Pallen M.J."/>
        </authorList>
    </citation>
    <scope>NUCLEOTIDE SEQUENCE</scope>
    <source>
        <strain evidence="1">7318</strain>
    </source>
</reference>
<name>A0A921L6V7_9FIRM</name>
<organism evidence="1 2">
    <name type="scientific">Megamonas hypermegale</name>
    <dbReference type="NCBI Taxonomy" id="158847"/>
    <lineage>
        <taxon>Bacteria</taxon>
        <taxon>Bacillati</taxon>
        <taxon>Bacillota</taxon>
        <taxon>Negativicutes</taxon>
        <taxon>Selenomonadales</taxon>
        <taxon>Selenomonadaceae</taxon>
        <taxon>Megamonas</taxon>
    </lineage>
</organism>
<proteinExistence type="predicted"/>
<comment type="caution">
    <text evidence="1">The sequence shown here is derived from an EMBL/GenBank/DDBJ whole genome shotgun (WGS) entry which is preliminary data.</text>
</comment>
<evidence type="ECO:0000313" key="2">
    <source>
        <dbReference type="Proteomes" id="UP000780768"/>
    </source>
</evidence>
<protein>
    <submittedName>
        <fullName evidence="1">Uncharacterized protein</fullName>
    </submittedName>
</protein>
<reference evidence="1" key="2">
    <citation type="submission" date="2021-09" db="EMBL/GenBank/DDBJ databases">
        <authorList>
            <person name="Gilroy R."/>
        </authorList>
    </citation>
    <scope>NUCLEOTIDE SEQUENCE</scope>
    <source>
        <strain evidence="1">7318</strain>
    </source>
</reference>
<evidence type="ECO:0000313" key="1">
    <source>
        <dbReference type="EMBL" id="HJF84073.1"/>
    </source>
</evidence>
<sequence>MNRIISCNGFFATINYEAGSKISFEQSDLFLSHDIGRFITSGDVFQKVADCISSFLKSDWGCIHGDDIPLNNEALKTGDRILGAYMIDKTKIWIIADANNEPQRRIITVLFPSEY</sequence>
<dbReference type="AlphaFoldDB" id="A0A921L6V7"/>
<gene>
    <name evidence="1" type="ORF">K8V65_00200</name>
</gene>
<accession>A0A921L6V7</accession>
<dbReference type="RefSeq" id="WP_117584854.1">
    <property type="nucleotide sequence ID" value="NZ_CAKMHU010000021.1"/>
</dbReference>
<dbReference type="Proteomes" id="UP000780768">
    <property type="component" value="Unassembled WGS sequence"/>
</dbReference>